<keyword evidence="2" id="KW-1185">Reference proteome</keyword>
<protein>
    <recommendedName>
        <fullName evidence="3">Circularly permuted ATPgrasp domain-containing protein</fullName>
    </recommendedName>
</protein>
<sequence length="385" mass="43232">MNDASPSRPGLPHGVLDCQTPVSRQNVKRMAWLAKSLHGLLTLPAYRERVEPTIHPTAQFDPGHFSVMMGFDFHITDDGPRLIEVNTNAGGGLFAYQTTRPYVTGADFVGQYAPPTHHQKQLLDAFLTEWGLFARHNGVERPLRRLVIMDDNPTGQYLYPEMRAFERFFNHWDVAATVCAPEELEMDESGVRLNGEAVDFVYNRHCDFYFDTPAMAGLKAAYLAGRVCVSPNPRMYGMLADKRRLVGLSDPHWLMEIGLGEARARRLAELIPQVRALDSFTPEAFWEERKQWVLKPAASHGSRGVVLGTALRRNRFAETDPAETLVQRLAPPSQVQCDETAKPLKADFRLFAYQDRLLGAAARLYRGQVTNFKDPDSGYAAVTIA</sequence>
<evidence type="ECO:0000313" key="1">
    <source>
        <dbReference type="EMBL" id="OSM06909.1"/>
    </source>
</evidence>
<dbReference type="Proteomes" id="UP000194003">
    <property type="component" value="Unassembled WGS sequence"/>
</dbReference>
<dbReference type="RefSeq" id="WP_085440705.1">
    <property type="nucleotide sequence ID" value="NZ_LVJN01000015.1"/>
</dbReference>
<evidence type="ECO:0000313" key="2">
    <source>
        <dbReference type="Proteomes" id="UP000194003"/>
    </source>
</evidence>
<organism evidence="1 2">
    <name type="scientific">Magnetofaba australis IT-1</name>
    <dbReference type="NCBI Taxonomy" id="1434232"/>
    <lineage>
        <taxon>Bacteria</taxon>
        <taxon>Pseudomonadati</taxon>
        <taxon>Pseudomonadota</taxon>
        <taxon>Magnetococcia</taxon>
        <taxon>Magnetococcales</taxon>
        <taxon>Magnetococcaceae</taxon>
        <taxon>Magnetofaba</taxon>
    </lineage>
</organism>
<comment type="caution">
    <text evidence="1">The sequence shown here is derived from an EMBL/GenBank/DDBJ whole genome shotgun (WGS) entry which is preliminary data.</text>
</comment>
<dbReference type="AlphaFoldDB" id="A0A1Y2K8F2"/>
<gene>
    <name evidence="1" type="ORF">MAIT1_00208</name>
</gene>
<proteinExistence type="predicted"/>
<accession>A0A1Y2K8F2</accession>
<dbReference type="SUPFAM" id="SSF56059">
    <property type="entry name" value="Glutathione synthetase ATP-binding domain-like"/>
    <property type="match status" value="1"/>
</dbReference>
<dbReference type="EMBL" id="LVJN01000015">
    <property type="protein sequence ID" value="OSM06909.1"/>
    <property type="molecule type" value="Genomic_DNA"/>
</dbReference>
<dbReference type="OrthoDB" id="344992at2"/>
<evidence type="ECO:0008006" key="3">
    <source>
        <dbReference type="Google" id="ProtNLM"/>
    </source>
</evidence>
<reference evidence="1 2" key="1">
    <citation type="journal article" date="2016" name="BMC Genomics">
        <title>Combined genomic and structural analyses of a cultured magnetotactic bacterium reveals its niche adaptation to a dynamic environment.</title>
        <authorList>
            <person name="Araujo A.C."/>
            <person name="Morillo V."/>
            <person name="Cypriano J."/>
            <person name="Teixeira L.C."/>
            <person name="Leao P."/>
            <person name="Lyra S."/>
            <person name="Almeida L.G."/>
            <person name="Bazylinski D.A."/>
            <person name="Vasconcellos A.T."/>
            <person name="Abreu F."/>
            <person name="Lins U."/>
        </authorList>
    </citation>
    <scope>NUCLEOTIDE SEQUENCE [LARGE SCALE GENOMIC DNA]</scope>
    <source>
        <strain evidence="1 2">IT-1</strain>
    </source>
</reference>
<name>A0A1Y2K8F2_9PROT</name>
<dbReference type="STRING" id="1434232.MAIT1_00208"/>